<dbReference type="SUPFAM" id="SSF57850">
    <property type="entry name" value="RING/U-box"/>
    <property type="match status" value="1"/>
</dbReference>
<keyword evidence="3" id="KW-0862">Zinc</keyword>
<dbReference type="Pfam" id="PF17123">
    <property type="entry name" value="zf-RING_11"/>
    <property type="match status" value="1"/>
</dbReference>
<dbReference type="OrthoDB" id="687730at2759"/>
<evidence type="ECO:0000256" key="2">
    <source>
        <dbReference type="ARBA" id="ARBA00022771"/>
    </source>
</evidence>
<dbReference type="PROSITE" id="PS50089">
    <property type="entry name" value="ZF_RING_2"/>
    <property type="match status" value="1"/>
</dbReference>
<dbReference type="PANTHER" id="PTHR15067:SF7">
    <property type="entry name" value="E3 UBIQUITIN-PROTEIN LIGASE DMA1-RELATED"/>
    <property type="match status" value="1"/>
</dbReference>
<dbReference type="Proteomes" id="UP000780801">
    <property type="component" value="Unassembled WGS sequence"/>
</dbReference>
<dbReference type="InterPro" id="IPR001841">
    <property type="entry name" value="Znf_RING"/>
</dbReference>
<comment type="caution">
    <text evidence="7">The sequence shown here is derived from an EMBL/GenBank/DDBJ whole genome shotgun (WGS) entry which is preliminary data.</text>
</comment>
<dbReference type="GO" id="GO:0005829">
    <property type="term" value="C:cytosol"/>
    <property type="evidence" value="ECO:0007669"/>
    <property type="project" value="TreeGrafter"/>
</dbReference>
<protein>
    <recommendedName>
        <fullName evidence="6">RING-type domain-containing protein</fullName>
    </recommendedName>
</protein>
<dbReference type="SMART" id="SM00184">
    <property type="entry name" value="RING"/>
    <property type="match status" value="1"/>
</dbReference>
<accession>A0A9P6FT52</accession>
<dbReference type="GO" id="GO:0000151">
    <property type="term" value="C:ubiquitin ligase complex"/>
    <property type="evidence" value="ECO:0007669"/>
    <property type="project" value="TreeGrafter"/>
</dbReference>
<reference evidence="7" key="1">
    <citation type="journal article" date="2020" name="Fungal Divers.">
        <title>Resolving the Mortierellaceae phylogeny through synthesis of multi-gene phylogenetics and phylogenomics.</title>
        <authorList>
            <person name="Vandepol N."/>
            <person name="Liber J."/>
            <person name="Desiro A."/>
            <person name="Na H."/>
            <person name="Kennedy M."/>
            <person name="Barry K."/>
            <person name="Grigoriev I.V."/>
            <person name="Miller A.N."/>
            <person name="O'Donnell K."/>
            <person name="Stajich J.E."/>
            <person name="Bonito G."/>
        </authorList>
    </citation>
    <scope>NUCLEOTIDE SEQUENCE</scope>
    <source>
        <strain evidence="7">KOD1015</strain>
    </source>
</reference>
<dbReference type="AlphaFoldDB" id="A0A9P6FT52"/>
<sequence length="218" mass="23631">MESKPTLLKDGDVIQLGVDYQGGTQEIYRCVKMRLELNRSWQQQANPFRMNTLKVIKSLTAEGGCSSSTDCCICLFRIASFQALFVAPCSHVYHFKCIRPLLMANHPGFLCPLCRTFANLEDSVEIDDPMDEDIPAEAAAAISAAPLAIPGAFTTASTSTPRGNASRDLDAPMEQTTVAPTHVVPVAEIIAEEAYAATPPSEEAHTFQPPIQGNYPAN</sequence>
<dbReference type="PANTHER" id="PTHR15067">
    <property type="entry name" value="E3 UBIQUITIN-PROTEIN LIGASE RNF8"/>
    <property type="match status" value="1"/>
</dbReference>
<evidence type="ECO:0000256" key="3">
    <source>
        <dbReference type="ARBA" id="ARBA00022833"/>
    </source>
</evidence>
<dbReference type="GO" id="GO:0008270">
    <property type="term" value="F:zinc ion binding"/>
    <property type="evidence" value="ECO:0007669"/>
    <property type="project" value="UniProtKB-KW"/>
</dbReference>
<dbReference type="GO" id="GO:0061630">
    <property type="term" value="F:ubiquitin protein ligase activity"/>
    <property type="evidence" value="ECO:0007669"/>
    <property type="project" value="TreeGrafter"/>
</dbReference>
<evidence type="ECO:0000313" key="8">
    <source>
        <dbReference type="Proteomes" id="UP000780801"/>
    </source>
</evidence>
<organism evidence="7 8">
    <name type="scientific">Lunasporangiospora selenospora</name>
    <dbReference type="NCBI Taxonomy" id="979761"/>
    <lineage>
        <taxon>Eukaryota</taxon>
        <taxon>Fungi</taxon>
        <taxon>Fungi incertae sedis</taxon>
        <taxon>Mucoromycota</taxon>
        <taxon>Mortierellomycotina</taxon>
        <taxon>Mortierellomycetes</taxon>
        <taxon>Mortierellales</taxon>
        <taxon>Mortierellaceae</taxon>
        <taxon>Lunasporangiospora</taxon>
    </lineage>
</organism>
<evidence type="ECO:0000259" key="6">
    <source>
        <dbReference type="PROSITE" id="PS50089"/>
    </source>
</evidence>
<evidence type="ECO:0000313" key="7">
    <source>
        <dbReference type="EMBL" id="KAF9581182.1"/>
    </source>
</evidence>
<dbReference type="GO" id="GO:0006511">
    <property type="term" value="P:ubiquitin-dependent protein catabolic process"/>
    <property type="evidence" value="ECO:0007669"/>
    <property type="project" value="TreeGrafter"/>
</dbReference>
<feature type="domain" description="RING-type" evidence="6">
    <location>
        <begin position="71"/>
        <end position="115"/>
    </location>
</feature>
<keyword evidence="1" id="KW-0479">Metal-binding</keyword>
<keyword evidence="2 4" id="KW-0863">Zinc-finger</keyword>
<proteinExistence type="predicted"/>
<evidence type="ECO:0000256" key="5">
    <source>
        <dbReference type="SAM" id="MobiDB-lite"/>
    </source>
</evidence>
<keyword evidence="8" id="KW-1185">Reference proteome</keyword>
<evidence type="ECO:0000256" key="1">
    <source>
        <dbReference type="ARBA" id="ARBA00022723"/>
    </source>
</evidence>
<dbReference type="InterPro" id="IPR013083">
    <property type="entry name" value="Znf_RING/FYVE/PHD"/>
</dbReference>
<feature type="compositionally biased region" description="Polar residues" evidence="5">
    <location>
        <begin position="209"/>
        <end position="218"/>
    </location>
</feature>
<name>A0A9P6FT52_9FUNG</name>
<evidence type="ECO:0000256" key="4">
    <source>
        <dbReference type="PROSITE-ProRule" id="PRU00175"/>
    </source>
</evidence>
<gene>
    <name evidence="7" type="ORF">BGW38_001898</name>
</gene>
<dbReference type="GO" id="GO:0032153">
    <property type="term" value="C:cell division site"/>
    <property type="evidence" value="ECO:0007669"/>
    <property type="project" value="TreeGrafter"/>
</dbReference>
<dbReference type="EMBL" id="JAABOA010001626">
    <property type="protein sequence ID" value="KAF9581182.1"/>
    <property type="molecule type" value="Genomic_DNA"/>
</dbReference>
<dbReference type="Gene3D" id="3.30.40.10">
    <property type="entry name" value="Zinc/RING finger domain, C3HC4 (zinc finger)"/>
    <property type="match status" value="1"/>
</dbReference>
<dbReference type="GO" id="GO:0016567">
    <property type="term" value="P:protein ubiquitination"/>
    <property type="evidence" value="ECO:0007669"/>
    <property type="project" value="TreeGrafter"/>
</dbReference>
<feature type="region of interest" description="Disordered" evidence="5">
    <location>
        <begin position="197"/>
        <end position="218"/>
    </location>
</feature>